<dbReference type="EMBL" id="JACHGR010000002">
    <property type="protein sequence ID" value="MBB6054646.1"/>
    <property type="molecule type" value="Genomic_DNA"/>
</dbReference>
<accession>A0A841GDG1</accession>
<gene>
    <name evidence="1" type="ORF">HNR75_000518</name>
</gene>
<dbReference type="Pfam" id="PF02288">
    <property type="entry name" value="Dehydratase_MU"/>
    <property type="match status" value="1"/>
</dbReference>
<dbReference type="AlphaFoldDB" id="A0A841GDG1"/>
<dbReference type="InterPro" id="IPR010254">
    <property type="entry name" value="B12-dep_deHydtase_bsu"/>
</dbReference>
<name>A0A841GDG1_9GAMM</name>
<reference evidence="1 2" key="1">
    <citation type="submission" date="2020-08" db="EMBL/GenBank/DDBJ databases">
        <title>Genomic Encyclopedia of Type Strains, Phase IV (KMG-IV): sequencing the most valuable type-strain genomes for metagenomic binning, comparative biology and taxonomic classification.</title>
        <authorList>
            <person name="Goeker M."/>
        </authorList>
    </citation>
    <scope>NUCLEOTIDE SEQUENCE [LARGE SCALE GENOMIC DNA]</scope>
    <source>
        <strain evidence="1 2">DSM 22975</strain>
    </source>
</reference>
<dbReference type="InterPro" id="IPR003208">
    <property type="entry name" value="Dehydtase/Dehydtase_re"/>
</dbReference>
<dbReference type="Gene3D" id="3.40.50.10150">
    <property type="entry name" value="B12-dependent dehydatase associated subunit"/>
    <property type="match status" value="1"/>
</dbReference>
<proteinExistence type="predicted"/>
<dbReference type="RefSeq" id="WP_188025464.1">
    <property type="nucleotide sequence ID" value="NZ_JACHGR010000002.1"/>
</dbReference>
<protein>
    <recommendedName>
        <fullName evidence="3">Propanediol dehydratase</fullName>
    </recommendedName>
</protein>
<dbReference type="InterPro" id="IPR009192">
    <property type="entry name" value="Diol/glycerol_deHydtase_re_ssu"/>
</dbReference>
<dbReference type="Proteomes" id="UP000585721">
    <property type="component" value="Unassembled WGS sequence"/>
</dbReference>
<evidence type="ECO:0008006" key="3">
    <source>
        <dbReference type="Google" id="ProtNLM"/>
    </source>
</evidence>
<organism evidence="1 2">
    <name type="scientific">Tolumonas osonensis</name>
    <dbReference type="NCBI Taxonomy" id="675874"/>
    <lineage>
        <taxon>Bacteria</taxon>
        <taxon>Pseudomonadati</taxon>
        <taxon>Pseudomonadota</taxon>
        <taxon>Gammaproteobacteria</taxon>
        <taxon>Aeromonadales</taxon>
        <taxon>Aeromonadaceae</taxon>
        <taxon>Tolumonas</taxon>
    </lineage>
</organism>
<dbReference type="SUPFAM" id="SSF52968">
    <property type="entry name" value="B12-dependent dehydatase associated subunit"/>
    <property type="match status" value="1"/>
</dbReference>
<evidence type="ECO:0000313" key="2">
    <source>
        <dbReference type="Proteomes" id="UP000585721"/>
    </source>
</evidence>
<sequence>MKSLHEELPVVLVHLLAGCDAGLWQQVFYGIEEEGIPFLLQPTESGDVVTAAYDAAQRSPLLVGMACTRNDIVVHFKNLRPEAPLFRLSQPLQQKTDVLRSLGNNAARLVKGLPFKSL</sequence>
<dbReference type="PROSITE" id="PS51257">
    <property type="entry name" value="PROKAR_LIPOPROTEIN"/>
    <property type="match status" value="1"/>
</dbReference>
<dbReference type="PIRSF" id="PIRSF011503">
    <property type="entry name" value="DdrB_PduH"/>
    <property type="match status" value="1"/>
</dbReference>
<evidence type="ECO:0000313" key="1">
    <source>
        <dbReference type="EMBL" id="MBB6054646.1"/>
    </source>
</evidence>
<keyword evidence="2" id="KW-1185">Reference proteome</keyword>
<comment type="caution">
    <text evidence="1">The sequence shown here is derived from an EMBL/GenBank/DDBJ whole genome shotgun (WGS) entry which is preliminary data.</text>
</comment>